<organism evidence="1 2">
    <name type="scientific">Fertoeibacter niger</name>
    <dbReference type="NCBI Taxonomy" id="2656921"/>
    <lineage>
        <taxon>Bacteria</taxon>
        <taxon>Pseudomonadati</taxon>
        <taxon>Pseudomonadota</taxon>
        <taxon>Alphaproteobacteria</taxon>
        <taxon>Rhodobacterales</taxon>
        <taxon>Paracoccaceae</taxon>
        <taxon>Fertoeibacter</taxon>
    </lineage>
</organism>
<protein>
    <submittedName>
        <fullName evidence="1">Uncharacterized protein</fullName>
    </submittedName>
</protein>
<accession>A0A8X8KMW2</accession>
<comment type="caution">
    <text evidence="1">The sequence shown here is derived from an EMBL/GenBank/DDBJ whole genome shotgun (WGS) entry which is preliminary data.</text>
</comment>
<reference evidence="1" key="1">
    <citation type="submission" date="2020-05" db="EMBL/GenBank/DDBJ databases">
        <title>Fertoebacter nigrum gen. nov., sp. nov., a new member of the family Rhodobacteraceae.</title>
        <authorList>
            <person name="Szuroczki S."/>
            <person name="Abbaszade G."/>
            <person name="Buni D."/>
            <person name="Schumann P."/>
            <person name="Toth E."/>
        </authorList>
    </citation>
    <scope>NUCLEOTIDE SEQUENCE</scope>
    <source>
        <strain evidence="1">RG-N-1a</strain>
    </source>
</reference>
<evidence type="ECO:0000313" key="2">
    <source>
        <dbReference type="Proteomes" id="UP000484076"/>
    </source>
</evidence>
<keyword evidence="2" id="KW-1185">Reference proteome</keyword>
<name>A0A8X8KMW2_9RHOB</name>
<evidence type="ECO:0000313" key="1">
    <source>
        <dbReference type="EMBL" id="NUB46819.1"/>
    </source>
</evidence>
<sequence>MRPSDVRECTFNARATGRWHPGWTIAGDLVKAWPSHPHWAMDSDRGLIGMGGANPLAPGVAAIWFLGTRLADAEWRMMTRLCARFIAMKQAEFPRMGNVLPQGMATRRRWLAHLGFDFPAGEAQQGECGLVTFWTRARSTAPTPE</sequence>
<gene>
    <name evidence="1" type="ORF">GEU84_020760</name>
</gene>
<proteinExistence type="predicted"/>
<dbReference type="EMBL" id="WHUT02000025">
    <property type="protein sequence ID" value="NUB46819.1"/>
    <property type="molecule type" value="Genomic_DNA"/>
</dbReference>
<dbReference type="Proteomes" id="UP000484076">
    <property type="component" value="Unassembled WGS sequence"/>
</dbReference>
<dbReference type="AlphaFoldDB" id="A0A8X8KMW2"/>
<dbReference type="RefSeq" id="WP_152828799.1">
    <property type="nucleotide sequence ID" value="NZ_WHUT02000025.1"/>
</dbReference>